<dbReference type="PANTHER" id="PTHR23514:SF3">
    <property type="entry name" value="BYPASS OF STOP CODON PROTEIN 6"/>
    <property type="match status" value="1"/>
</dbReference>
<evidence type="ECO:0000256" key="3">
    <source>
        <dbReference type="ARBA" id="ARBA00022448"/>
    </source>
</evidence>
<comment type="caution">
    <text evidence="8">The sequence shown here is derived from an EMBL/GenBank/DDBJ whole genome shotgun (WGS) entry which is preliminary data.</text>
</comment>
<dbReference type="Gene3D" id="1.20.1250.20">
    <property type="entry name" value="MFS general substrate transporter like domains"/>
    <property type="match status" value="2"/>
</dbReference>
<dbReference type="InterPro" id="IPR036259">
    <property type="entry name" value="MFS_trans_sf"/>
</dbReference>
<accession>A0A6I3JCB7</accession>
<name>A0A6I3JCB7_9ACTN</name>
<dbReference type="GO" id="GO:0005886">
    <property type="term" value="C:plasma membrane"/>
    <property type="evidence" value="ECO:0007669"/>
    <property type="project" value="UniProtKB-SubCell"/>
</dbReference>
<evidence type="ECO:0000256" key="5">
    <source>
        <dbReference type="ARBA" id="ARBA00022989"/>
    </source>
</evidence>
<keyword evidence="5" id="KW-1133">Transmembrane helix</keyword>
<comment type="similarity">
    <text evidence="2">Belongs to the major facilitator superfamily.</text>
</comment>
<gene>
    <name evidence="8" type="ORF">GGQ22_11405</name>
</gene>
<evidence type="ECO:0000313" key="9">
    <source>
        <dbReference type="Proteomes" id="UP000433406"/>
    </source>
</evidence>
<dbReference type="SUPFAM" id="SSF103473">
    <property type="entry name" value="MFS general substrate transporter"/>
    <property type="match status" value="1"/>
</dbReference>
<keyword evidence="3" id="KW-0813">Transport</keyword>
<dbReference type="EMBL" id="WLCI01000012">
    <property type="protein sequence ID" value="MTB95693.1"/>
    <property type="molecule type" value="Genomic_DNA"/>
</dbReference>
<keyword evidence="9" id="KW-1185">Reference proteome</keyword>
<dbReference type="Proteomes" id="UP000433406">
    <property type="component" value="Unassembled WGS sequence"/>
</dbReference>
<protein>
    <submittedName>
        <fullName evidence="8">MFS transporter</fullName>
    </submittedName>
</protein>
<proteinExistence type="inferred from homology"/>
<feature type="domain" description="Major facilitator superfamily (MFS) profile" evidence="7">
    <location>
        <begin position="1"/>
        <end position="380"/>
    </location>
</feature>
<dbReference type="InterPro" id="IPR020846">
    <property type="entry name" value="MFS_dom"/>
</dbReference>
<keyword evidence="6" id="KW-0472">Membrane</keyword>
<evidence type="ECO:0000256" key="4">
    <source>
        <dbReference type="ARBA" id="ARBA00022692"/>
    </source>
</evidence>
<dbReference type="AlphaFoldDB" id="A0A6I3JCB7"/>
<reference evidence="8 9" key="1">
    <citation type="submission" date="2019-10" db="EMBL/GenBank/DDBJ databases">
        <title>Nocardioides novel species isolated from the excrement of Marmot.</title>
        <authorList>
            <person name="Zhang G."/>
        </authorList>
    </citation>
    <scope>NUCLEOTIDE SEQUENCE [LARGE SCALE GENOMIC DNA]</scope>
    <source>
        <strain evidence="9">zg-579</strain>
    </source>
</reference>
<sequence length="386" mass="39208">MAGLHRDRTTWTAYVVLGWFAYLQAAPGLVVPHLRDELELDYATGGLYVTAFAGGSTVAGLLSARLEHALERRLLLSSSVGLMAVGAIGLAGTDTVAGTLGATAIMGLGGGGVLATVQATLADHHGDLRAVALTEANVAASCGYLLLVGALATTSALGADWRLPLLISLLVPVATWWQTRGPSVDAVPPRAAQRDRTRLPAAFWVAVALVACTTAVEWSVTAWGATLIQERTRVSAATAVALMAAYFGGFLAGRVVGSRIVLRVGPTRLLGWALALSAIGFAVVWLSADPAPSTVGLALLGTGIGNLFPLALSASVAIAPDHAAQVSGRVVVASAGAVLLAPLTIGVLADATTLRAALLAVAALLGLAAACLARLHRSGQPQPRPA</sequence>
<evidence type="ECO:0000256" key="2">
    <source>
        <dbReference type="ARBA" id="ARBA00008335"/>
    </source>
</evidence>
<evidence type="ECO:0000256" key="6">
    <source>
        <dbReference type="ARBA" id="ARBA00023136"/>
    </source>
</evidence>
<dbReference type="Pfam" id="PF07690">
    <property type="entry name" value="MFS_1"/>
    <property type="match status" value="1"/>
</dbReference>
<evidence type="ECO:0000256" key="1">
    <source>
        <dbReference type="ARBA" id="ARBA00004651"/>
    </source>
</evidence>
<evidence type="ECO:0000259" key="7">
    <source>
        <dbReference type="PROSITE" id="PS50850"/>
    </source>
</evidence>
<dbReference type="InterPro" id="IPR051788">
    <property type="entry name" value="MFS_Transporter"/>
</dbReference>
<keyword evidence="4" id="KW-0812">Transmembrane</keyword>
<dbReference type="PANTHER" id="PTHR23514">
    <property type="entry name" value="BYPASS OF STOP CODON PROTEIN 6"/>
    <property type="match status" value="1"/>
</dbReference>
<evidence type="ECO:0000313" key="8">
    <source>
        <dbReference type="EMBL" id="MTB95693.1"/>
    </source>
</evidence>
<dbReference type="RefSeq" id="WP_154615175.1">
    <property type="nucleotide sequence ID" value="NZ_CP053660.1"/>
</dbReference>
<dbReference type="PROSITE" id="PS50850">
    <property type="entry name" value="MFS"/>
    <property type="match status" value="1"/>
</dbReference>
<organism evidence="8 9">
    <name type="scientific">Nocardioides marmotae</name>
    <dbReference type="NCBI Taxonomy" id="2663857"/>
    <lineage>
        <taxon>Bacteria</taxon>
        <taxon>Bacillati</taxon>
        <taxon>Actinomycetota</taxon>
        <taxon>Actinomycetes</taxon>
        <taxon>Propionibacteriales</taxon>
        <taxon>Nocardioidaceae</taxon>
        <taxon>Nocardioides</taxon>
    </lineage>
</organism>
<dbReference type="InterPro" id="IPR011701">
    <property type="entry name" value="MFS"/>
</dbReference>
<dbReference type="GO" id="GO:0022857">
    <property type="term" value="F:transmembrane transporter activity"/>
    <property type="evidence" value="ECO:0007669"/>
    <property type="project" value="InterPro"/>
</dbReference>
<comment type="subcellular location">
    <subcellularLocation>
        <location evidence="1">Cell membrane</location>
        <topology evidence="1">Multi-pass membrane protein</topology>
    </subcellularLocation>
</comment>